<dbReference type="InterPro" id="IPR000748">
    <property type="entry name" value="PsdUridine_synth_RsuA/RluB/E/F"/>
</dbReference>
<dbReference type="InterPro" id="IPR006145">
    <property type="entry name" value="PsdUridine_synth_RsuA/RluA"/>
</dbReference>
<keyword evidence="2 4" id="KW-0413">Isomerase</keyword>
<dbReference type="NCBIfam" id="TIGR00093">
    <property type="entry name" value="pseudouridine synthase"/>
    <property type="match status" value="1"/>
</dbReference>
<dbReference type="PROSITE" id="PS01149">
    <property type="entry name" value="PSI_RSU"/>
    <property type="match status" value="1"/>
</dbReference>
<dbReference type="SUPFAM" id="SSF55174">
    <property type="entry name" value="Alpha-L RNA-binding motif"/>
    <property type="match status" value="1"/>
</dbReference>
<dbReference type="InterPro" id="IPR020094">
    <property type="entry name" value="TruA/RsuA/RluB/E/F_N"/>
</dbReference>
<feature type="domain" description="Pseudouridine synthase RsuA/RluA-like" evidence="5">
    <location>
        <begin position="56"/>
        <end position="191"/>
    </location>
</feature>
<dbReference type="PROSITE" id="PS50889">
    <property type="entry name" value="S4"/>
    <property type="match status" value="1"/>
</dbReference>
<dbReference type="EMBL" id="QFQP01000024">
    <property type="protein sequence ID" value="PZR08682.1"/>
    <property type="molecule type" value="Genomic_DNA"/>
</dbReference>
<comment type="caution">
    <text evidence="6">The sequence shown here is derived from an EMBL/GenBank/DDBJ whole genome shotgun (WGS) entry which is preliminary data.</text>
</comment>
<sequence length="235" mass="26266">MARAGVMPLEQAENAIRHGEVRVDSRVQLEPLAPVTMKSRVEVDGQPVSLSWRTRVLMLHKPPGVVMHGKDPEGNGTVFDVLVRSMPAELQTFGWHAVGRLDRDTTGLLLFTNDEKFVLHATSPHKDLPKRYVARVGVKVTEKKLEPLWRGVKIDDGALTRPAIAKPRGEDSVELTLTEGRFHQVKRMLNAVNLPTLALHREAVGKLVVDIPERAVRELSDDEVLNELKFTPRHG</sequence>
<dbReference type="SUPFAM" id="SSF55120">
    <property type="entry name" value="Pseudouridine synthase"/>
    <property type="match status" value="1"/>
</dbReference>
<dbReference type="InterPro" id="IPR050343">
    <property type="entry name" value="RsuA_PseudoU_synthase"/>
</dbReference>
<dbReference type="GO" id="GO:0140098">
    <property type="term" value="F:catalytic activity, acting on RNA"/>
    <property type="evidence" value="ECO:0007669"/>
    <property type="project" value="UniProtKB-ARBA"/>
</dbReference>
<evidence type="ECO:0000313" key="6">
    <source>
        <dbReference type="EMBL" id="PZR08682.1"/>
    </source>
</evidence>
<name>A0A2W5T0T7_9BACT</name>
<dbReference type="PANTHER" id="PTHR47683">
    <property type="entry name" value="PSEUDOURIDINE SYNTHASE FAMILY PROTEIN-RELATED"/>
    <property type="match status" value="1"/>
</dbReference>
<gene>
    <name evidence="6" type="ORF">DI536_24035</name>
</gene>
<comment type="similarity">
    <text evidence="1 4">Belongs to the pseudouridine synthase RsuA family.</text>
</comment>
<proteinExistence type="inferred from homology"/>
<dbReference type="GO" id="GO:0001522">
    <property type="term" value="P:pseudouridine synthesis"/>
    <property type="evidence" value="ECO:0007669"/>
    <property type="project" value="InterPro"/>
</dbReference>
<dbReference type="InterPro" id="IPR020103">
    <property type="entry name" value="PsdUridine_synth_cat_dom_sf"/>
</dbReference>
<dbReference type="EC" id="5.4.99.-" evidence="4"/>
<dbReference type="InterPro" id="IPR036986">
    <property type="entry name" value="S4_RNA-bd_sf"/>
</dbReference>
<dbReference type="Gene3D" id="3.30.70.580">
    <property type="entry name" value="Pseudouridine synthase I, catalytic domain, N-terminal subdomain"/>
    <property type="match status" value="1"/>
</dbReference>
<dbReference type="PANTHER" id="PTHR47683:SF2">
    <property type="entry name" value="RNA-BINDING S4 DOMAIN-CONTAINING PROTEIN"/>
    <property type="match status" value="1"/>
</dbReference>
<dbReference type="Gene3D" id="3.30.70.1560">
    <property type="entry name" value="Alpha-L RNA-binding motif"/>
    <property type="match status" value="1"/>
</dbReference>
<dbReference type="GO" id="GO:0009982">
    <property type="term" value="F:pseudouridine synthase activity"/>
    <property type="evidence" value="ECO:0007669"/>
    <property type="project" value="InterPro"/>
</dbReference>
<organism evidence="6 7">
    <name type="scientific">Archangium gephyra</name>
    <dbReference type="NCBI Taxonomy" id="48"/>
    <lineage>
        <taxon>Bacteria</taxon>
        <taxon>Pseudomonadati</taxon>
        <taxon>Myxococcota</taxon>
        <taxon>Myxococcia</taxon>
        <taxon>Myxococcales</taxon>
        <taxon>Cystobacterineae</taxon>
        <taxon>Archangiaceae</taxon>
        <taxon>Archangium</taxon>
    </lineage>
</organism>
<evidence type="ECO:0000259" key="5">
    <source>
        <dbReference type="Pfam" id="PF00849"/>
    </source>
</evidence>
<evidence type="ECO:0000256" key="2">
    <source>
        <dbReference type="ARBA" id="ARBA00023235"/>
    </source>
</evidence>
<dbReference type="InterPro" id="IPR018496">
    <property type="entry name" value="PsdUridine_synth_RsuA/RluB_CS"/>
</dbReference>
<dbReference type="GO" id="GO:0006364">
    <property type="term" value="P:rRNA processing"/>
    <property type="evidence" value="ECO:0007669"/>
    <property type="project" value="UniProtKB-ARBA"/>
</dbReference>
<keyword evidence="3" id="KW-0694">RNA-binding</keyword>
<evidence type="ECO:0000256" key="4">
    <source>
        <dbReference type="RuleBase" id="RU003887"/>
    </source>
</evidence>
<evidence type="ECO:0000256" key="1">
    <source>
        <dbReference type="ARBA" id="ARBA00008348"/>
    </source>
</evidence>
<dbReference type="Proteomes" id="UP000249061">
    <property type="component" value="Unassembled WGS sequence"/>
</dbReference>
<evidence type="ECO:0000313" key="7">
    <source>
        <dbReference type="Proteomes" id="UP000249061"/>
    </source>
</evidence>
<reference evidence="6 7" key="1">
    <citation type="submission" date="2017-08" db="EMBL/GenBank/DDBJ databases">
        <title>Infants hospitalized years apart are colonized by the same room-sourced microbial strains.</title>
        <authorList>
            <person name="Brooks B."/>
            <person name="Olm M.R."/>
            <person name="Firek B.A."/>
            <person name="Baker R."/>
            <person name="Thomas B.C."/>
            <person name="Morowitz M.J."/>
            <person name="Banfield J.F."/>
        </authorList>
    </citation>
    <scope>NUCLEOTIDE SEQUENCE [LARGE SCALE GENOMIC DNA]</scope>
    <source>
        <strain evidence="6">S2_003_000_R2_14</strain>
    </source>
</reference>
<dbReference type="Gene3D" id="3.10.290.10">
    <property type="entry name" value="RNA-binding S4 domain"/>
    <property type="match status" value="1"/>
</dbReference>
<dbReference type="GO" id="GO:0003723">
    <property type="term" value="F:RNA binding"/>
    <property type="evidence" value="ECO:0007669"/>
    <property type="project" value="UniProtKB-KW"/>
</dbReference>
<protein>
    <recommendedName>
        <fullName evidence="4">Pseudouridine synthase</fullName>
        <ecNumber evidence="4">5.4.99.-</ecNumber>
    </recommendedName>
</protein>
<dbReference type="AlphaFoldDB" id="A0A2W5T0T7"/>
<evidence type="ECO:0000256" key="3">
    <source>
        <dbReference type="PROSITE-ProRule" id="PRU00182"/>
    </source>
</evidence>
<dbReference type="Pfam" id="PF00849">
    <property type="entry name" value="PseudoU_synth_2"/>
    <property type="match status" value="1"/>
</dbReference>
<dbReference type="InterPro" id="IPR042092">
    <property type="entry name" value="PsdUridine_s_RsuA/RluB/E/F_cat"/>
</dbReference>
<accession>A0A2W5T0T7</accession>